<reference evidence="1" key="1">
    <citation type="submission" date="2019-12" db="EMBL/GenBank/DDBJ databases">
        <title>Genome sequencing and annotation of Brassica cretica.</title>
        <authorList>
            <person name="Studholme D.J."/>
            <person name="Sarris P.F."/>
        </authorList>
    </citation>
    <scope>NUCLEOTIDE SEQUENCE</scope>
    <source>
        <strain evidence="1">PFS-102/07</strain>
        <tissue evidence="1">Leaf</tissue>
    </source>
</reference>
<gene>
    <name evidence="1" type="ORF">F2Q70_00027222</name>
</gene>
<evidence type="ECO:0000313" key="1">
    <source>
        <dbReference type="EMBL" id="KAF2601892.1"/>
    </source>
</evidence>
<dbReference type="EMBL" id="QGKY02000094">
    <property type="protein sequence ID" value="KAF2601892.1"/>
    <property type="molecule type" value="Genomic_DNA"/>
</dbReference>
<dbReference type="AlphaFoldDB" id="A0A8S9L6S5"/>
<sequence length="247" mass="28413">MIHSFKKLEPDKLFDQKHFQNDNDIPSGLVLSFDQFLEHSKGFDHLEKSFELDLQQPVFCARKSFDSFVFKENSFSLSSYGHELFTGILLASTYALDDFMDFEEEQFNYPQQGPLLDTRRPMDDDLGPIFDEENKVGPILEEEAPSITSINMENHLCFDPGTTHAPLSPNPQEPCKEFGFICFVPDLFVKFSSSDIKRFGLEKHFQNDNDIPSGLVLSFDQFLEHSKGFDHLEKSFELDLQQPVFCG</sequence>
<proteinExistence type="predicted"/>
<comment type="caution">
    <text evidence="1">The sequence shown here is derived from an EMBL/GenBank/DDBJ whole genome shotgun (WGS) entry which is preliminary data.</text>
</comment>
<organism evidence="1">
    <name type="scientific">Brassica cretica</name>
    <name type="common">Mustard</name>
    <dbReference type="NCBI Taxonomy" id="69181"/>
    <lineage>
        <taxon>Eukaryota</taxon>
        <taxon>Viridiplantae</taxon>
        <taxon>Streptophyta</taxon>
        <taxon>Embryophyta</taxon>
        <taxon>Tracheophyta</taxon>
        <taxon>Spermatophyta</taxon>
        <taxon>Magnoliopsida</taxon>
        <taxon>eudicotyledons</taxon>
        <taxon>Gunneridae</taxon>
        <taxon>Pentapetalae</taxon>
        <taxon>rosids</taxon>
        <taxon>malvids</taxon>
        <taxon>Brassicales</taxon>
        <taxon>Brassicaceae</taxon>
        <taxon>Brassiceae</taxon>
        <taxon>Brassica</taxon>
    </lineage>
</organism>
<accession>A0A8S9L6S5</accession>
<protein>
    <submittedName>
        <fullName evidence="1">Uncharacterized protein</fullName>
    </submittedName>
</protein>
<name>A0A8S9L6S5_BRACR</name>